<dbReference type="Pfam" id="PF13639">
    <property type="entry name" value="zf-RING_2"/>
    <property type="match status" value="1"/>
</dbReference>
<sequence length="148" mass="16616">MSGRDDGDLYATDYATRKSKGSITYVLGLSVALLILILIVVYISYKCNRRISFRLPPDNNNDEHGQPVSVSNGLDEKVLMTFQTRVFSDIVADANGTGCSICLVDYKRVDVIRSLPECDHMFHRTCIDTWLKVNPTCPVCRNSRLVKP</sequence>
<dbReference type="Gene3D" id="3.30.40.10">
    <property type="entry name" value="Zinc/RING finger domain, C3HC4 (zinc finger)"/>
    <property type="match status" value="1"/>
</dbReference>
<keyword evidence="2" id="KW-0472">Membrane</keyword>
<dbReference type="InterPro" id="IPR001841">
    <property type="entry name" value="Znf_RING"/>
</dbReference>
<dbReference type="OrthoDB" id="8062037at2759"/>
<keyword evidence="2" id="KW-1133">Transmembrane helix</keyword>
<evidence type="ECO:0000259" key="3">
    <source>
        <dbReference type="PROSITE" id="PS50089"/>
    </source>
</evidence>
<dbReference type="PANTHER" id="PTHR46719">
    <property type="entry name" value="TRANSCRIPTION FACTOR C2H2 FAMILY-RELATED"/>
    <property type="match status" value="1"/>
</dbReference>
<dbReference type="SUPFAM" id="SSF57850">
    <property type="entry name" value="RING/U-box"/>
    <property type="match status" value="1"/>
</dbReference>
<comment type="caution">
    <text evidence="4">The sequence shown here is derived from an EMBL/GenBank/DDBJ whole genome shotgun (WGS) entry which is preliminary data.</text>
</comment>
<organism evidence="4 5">
    <name type="scientific">Artemisia annua</name>
    <name type="common">Sweet wormwood</name>
    <dbReference type="NCBI Taxonomy" id="35608"/>
    <lineage>
        <taxon>Eukaryota</taxon>
        <taxon>Viridiplantae</taxon>
        <taxon>Streptophyta</taxon>
        <taxon>Embryophyta</taxon>
        <taxon>Tracheophyta</taxon>
        <taxon>Spermatophyta</taxon>
        <taxon>Magnoliopsida</taxon>
        <taxon>eudicotyledons</taxon>
        <taxon>Gunneridae</taxon>
        <taxon>Pentapetalae</taxon>
        <taxon>asterids</taxon>
        <taxon>campanulids</taxon>
        <taxon>Asterales</taxon>
        <taxon>Asteraceae</taxon>
        <taxon>Asteroideae</taxon>
        <taxon>Anthemideae</taxon>
        <taxon>Artemisiinae</taxon>
        <taxon>Artemisia</taxon>
    </lineage>
</organism>
<evidence type="ECO:0000256" key="1">
    <source>
        <dbReference type="PROSITE-ProRule" id="PRU00175"/>
    </source>
</evidence>
<keyword evidence="1" id="KW-0479">Metal-binding</keyword>
<dbReference type="AlphaFoldDB" id="A0A2U1QBY1"/>
<dbReference type="Proteomes" id="UP000245207">
    <property type="component" value="Unassembled WGS sequence"/>
</dbReference>
<keyword evidence="1" id="KW-0863">Zinc-finger</keyword>
<dbReference type="STRING" id="35608.A0A2U1QBY1"/>
<keyword evidence="2" id="KW-0812">Transmembrane</keyword>
<proteinExistence type="predicted"/>
<reference evidence="4 5" key="1">
    <citation type="journal article" date="2018" name="Mol. Plant">
        <title>The genome of Artemisia annua provides insight into the evolution of Asteraceae family and artemisinin biosynthesis.</title>
        <authorList>
            <person name="Shen Q."/>
            <person name="Zhang L."/>
            <person name="Liao Z."/>
            <person name="Wang S."/>
            <person name="Yan T."/>
            <person name="Shi P."/>
            <person name="Liu M."/>
            <person name="Fu X."/>
            <person name="Pan Q."/>
            <person name="Wang Y."/>
            <person name="Lv Z."/>
            <person name="Lu X."/>
            <person name="Zhang F."/>
            <person name="Jiang W."/>
            <person name="Ma Y."/>
            <person name="Chen M."/>
            <person name="Hao X."/>
            <person name="Li L."/>
            <person name="Tang Y."/>
            <person name="Lv G."/>
            <person name="Zhou Y."/>
            <person name="Sun X."/>
            <person name="Brodelius P.E."/>
            <person name="Rose J.K.C."/>
            <person name="Tang K."/>
        </authorList>
    </citation>
    <scope>NUCLEOTIDE SEQUENCE [LARGE SCALE GENOMIC DNA]</scope>
    <source>
        <strain evidence="5">cv. Huhao1</strain>
        <tissue evidence="4">Leaf</tissue>
    </source>
</reference>
<dbReference type="PROSITE" id="PS50089">
    <property type="entry name" value="ZF_RING_2"/>
    <property type="match status" value="1"/>
</dbReference>
<keyword evidence="1" id="KW-0862">Zinc</keyword>
<dbReference type="SMART" id="SM00184">
    <property type="entry name" value="RING"/>
    <property type="match status" value="1"/>
</dbReference>
<evidence type="ECO:0000313" key="4">
    <source>
        <dbReference type="EMBL" id="PWA95509.1"/>
    </source>
</evidence>
<accession>A0A2U1QBY1</accession>
<feature type="domain" description="RING-type" evidence="3">
    <location>
        <begin position="99"/>
        <end position="141"/>
    </location>
</feature>
<evidence type="ECO:0000256" key="2">
    <source>
        <dbReference type="SAM" id="Phobius"/>
    </source>
</evidence>
<feature type="transmembrane region" description="Helical" evidence="2">
    <location>
        <begin position="23"/>
        <end position="45"/>
    </location>
</feature>
<gene>
    <name evidence="4" type="ORF">CTI12_AA046660</name>
</gene>
<protein>
    <recommendedName>
        <fullName evidence="3">RING-type domain-containing protein</fullName>
    </recommendedName>
</protein>
<evidence type="ECO:0000313" key="5">
    <source>
        <dbReference type="Proteomes" id="UP000245207"/>
    </source>
</evidence>
<name>A0A2U1QBY1_ARTAN</name>
<dbReference type="InterPro" id="IPR013083">
    <property type="entry name" value="Znf_RING/FYVE/PHD"/>
</dbReference>
<dbReference type="GO" id="GO:0008270">
    <property type="term" value="F:zinc ion binding"/>
    <property type="evidence" value="ECO:0007669"/>
    <property type="project" value="UniProtKB-KW"/>
</dbReference>
<dbReference type="EMBL" id="PKPP01000236">
    <property type="protein sequence ID" value="PWA95509.1"/>
    <property type="molecule type" value="Genomic_DNA"/>
</dbReference>
<dbReference type="CDD" id="cd16461">
    <property type="entry name" value="RING-H2_EL5-like"/>
    <property type="match status" value="1"/>
</dbReference>
<dbReference type="InterPro" id="IPR045899">
    <property type="entry name" value="ATL71-like"/>
</dbReference>
<keyword evidence="5" id="KW-1185">Reference proteome</keyword>
<dbReference type="PANTHER" id="PTHR46719:SF24">
    <property type="entry name" value="ZINC FINGER, RING_FYVE_PHD-TYPE-RELATED"/>
    <property type="match status" value="1"/>
</dbReference>